<feature type="region of interest" description="Disordered" evidence="7">
    <location>
        <begin position="151"/>
        <end position="179"/>
    </location>
</feature>
<name>A0A7R9AR78_TIMSH</name>
<keyword evidence="5 6" id="KW-0539">Nucleus</keyword>
<evidence type="ECO:0000256" key="1">
    <source>
        <dbReference type="ARBA" id="ARBA00004123"/>
    </source>
</evidence>
<dbReference type="Pfam" id="PF00505">
    <property type="entry name" value="HMG_box"/>
    <property type="match status" value="1"/>
</dbReference>
<keyword evidence="4" id="KW-0804">Transcription</keyword>
<dbReference type="SUPFAM" id="SSF47095">
    <property type="entry name" value="HMG-box"/>
    <property type="match status" value="1"/>
</dbReference>
<reference evidence="9" key="1">
    <citation type="submission" date="2020-11" db="EMBL/GenBank/DDBJ databases">
        <authorList>
            <person name="Tran Van P."/>
        </authorList>
    </citation>
    <scope>NUCLEOTIDE SEQUENCE</scope>
</reference>
<keyword evidence="2" id="KW-0805">Transcription regulation</keyword>
<proteinExistence type="predicted"/>
<dbReference type="PANTHER" id="PTHR45803:SF5">
    <property type="entry name" value="SOX100B"/>
    <property type="match status" value="1"/>
</dbReference>
<accession>A0A7R9AR78</accession>
<dbReference type="EMBL" id="OC001005">
    <property type="protein sequence ID" value="CAD7258883.1"/>
    <property type="molecule type" value="Genomic_DNA"/>
</dbReference>
<dbReference type="InterPro" id="IPR050917">
    <property type="entry name" value="SOX_TF"/>
</dbReference>
<dbReference type="InterPro" id="IPR036910">
    <property type="entry name" value="HMG_box_dom_sf"/>
</dbReference>
<evidence type="ECO:0000256" key="3">
    <source>
        <dbReference type="ARBA" id="ARBA00023125"/>
    </source>
</evidence>
<dbReference type="Gene3D" id="1.10.30.10">
    <property type="entry name" value="High mobility group box domain"/>
    <property type="match status" value="1"/>
</dbReference>
<feature type="domain" description="HMG box" evidence="8">
    <location>
        <begin position="30"/>
        <end position="69"/>
    </location>
</feature>
<evidence type="ECO:0000259" key="8">
    <source>
        <dbReference type="PROSITE" id="PS50118"/>
    </source>
</evidence>
<organism evidence="9">
    <name type="scientific">Timema shepardi</name>
    <name type="common">Walking stick</name>
    <dbReference type="NCBI Taxonomy" id="629360"/>
    <lineage>
        <taxon>Eukaryota</taxon>
        <taxon>Metazoa</taxon>
        <taxon>Ecdysozoa</taxon>
        <taxon>Arthropoda</taxon>
        <taxon>Hexapoda</taxon>
        <taxon>Insecta</taxon>
        <taxon>Pterygota</taxon>
        <taxon>Neoptera</taxon>
        <taxon>Polyneoptera</taxon>
        <taxon>Phasmatodea</taxon>
        <taxon>Timematodea</taxon>
        <taxon>Timematoidea</taxon>
        <taxon>Timematidae</taxon>
        <taxon>Timema</taxon>
    </lineage>
</organism>
<dbReference type="GO" id="GO:0000981">
    <property type="term" value="F:DNA-binding transcription factor activity, RNA polymerase II-specific"/>
    <property type="evidence" value="ECO:0007669"/>
    <property type="project" value="TreeGrafter"/>
</dbReference>
<evidence type="ECO:0000313" key="9">
    <source>
        <dbReference type="EMBL" id="CAD7258883.1"/>
    </source>
</evidence>
<evidence type="ECO:0000256" key="6">
    <source>
        <dbReference type="PROSITE-ProRule" id="PRU00267"/>
    </source>
</evidence>
<dbReference type="PANTHER" id="PTHR45803">
    <property type="entry name" value="SOX100B"/>
    <property type="match status" value="1"/>
</dbReference>
<dbReference type="GO" id="GO:0000978">
    <property type="term" value="F:RNA polymerase II cis-regulatory region sequence-specific DNA binding"/>
    <property type="evidence" value="ECO:0007669"/>
    <property type="project" value="TreeGrafter"/>
</dbReference>
<feature type="compositionally biased region" description="Basic and acidic residues" evidence="7">
    <location>
        <begin position="151"/>
        <end position="162"/>
    </location>
</feature>
<evidence type="ECO:0000256" key="7">
    <source>
        <dbReference type="SAM" id="MobiDB-lite"/>
    </source>
</evidence>
<evidence type="ECO:0000256" key="2">
    <source>
        <dbReference type="ARBA" id="ARBA00023015"/>
    </source>
</evidence>
<gene>
    <name evidence="9" type="ORF">TSIB3V08_LOCUS3104</name>
</gene>
<comment type="subcellular location">
    <subcellularLocation>
        <location evidence="1">Nucleus</location>
    </subcellularLocation>
</comment>
<protein>
    <recommendedName>
        <fullName evidence="8">HMG box domain-containing protein</fullName>
    </recommendedName>
</protein>
<feature type="DNA-binding region" description="HMG box" evidence="6">
    <location>
        <begin position="30"/>
        <end position="69"/>
    </location>
</feature>
<dbReference type="AlphaFoldDB" id="A0A7R9AR78"/>
<dbReference type="InterPro" id="IPR009071">
    <property type="entry name" value="HMG_box_dom"/>
</dbReference>
<dbReference type="PROSITE" id="PS50118">
    <property type="entry name" value="HMG_BOX_2"/>
    <property type="match status" value="1"/>
</dbReference>
<sequence>MTPLITLTNSPDTVPFYVVLSSSDKRKLHVKRPMNAFMVWAQAARRKLANQYPQLHNAELSKTLGKLWRPRGPQVGSPAFSDFSVRRWVWNGVGSASSLKRYKSEPHTTVNVFSISPVSECANRRVLMSHTMFITTDPERIRASRHLVHSHEFRTEERDATRKGVPPPPPLSPTASERRVISSVRSEHSDGELAYILVLNNTAMAEATSLVELKLEDAHAAVSFSR</sequence>
<dbReference type="SMART" id="SM00398">
    <property type="entry name" value="HMG"/>
    <property type="match status" value="1"/>
</dbReference>
<evidence type="ECO:0000256" key="5">
    <source>
        <dbReference type="ARBA" id="ARBA00023242"/>
    </source>
</evidence>
<keyword evidence="3 6" id="KW-0238">DNA-binding</keyword>
<evidence type="ECO:0000256" key="4">
    <source>
        <dbReference type="ARBA" id="ARBA00023163"/>
    </source>
</evidence>
<dbReference type="GO" id="GO:0005634">
    <property type="term" value="C:nucleus"/>
    <property type="evidence" value="ECO:0007669"/>
    <property type="project" value="UniProtKB-SubCell"/>
</dbReference>